<dbReference type="GO" id="GO:0001681">
    <property type="term" value="F:sialate O-acetylesterase activity"/>
    <property type="evidence" value="ECO:0007669"/>
    <property type="project" value="InterPro"/>
</dbReference>
<dbReference type="SUPFAM" id="SSF52266">
    <property type="entry name" value="SGNH hydrolase"/>
    <property type="match status" value="1"/>
</dbReference>
<feature type="domain" description="Sialate O-acetylesterase" evidence="3">
    <location>
        <begin position="422"/>
        <end position="529"/>
    </location>
</feature>
<keyword evidence="1" id="KW-0378">Hydrolase</keyword>
<keyword evidence="5" id="KW-1185">Reference proteome</keyword>
<evidence type="ECO:0000256" key="2">
    <source>
        <dbReference type="SAM" id="SignalP"/>
    </source>
</evidence>
<proteinExistence type="predicted"/>
<accession>C6Y1K6</accession>
<feature type="chain" id="PRO_5002973541" description="Sialate O-acetylesterase domain-containing protein" evidence="2">
    <location>
        <begin position="23"/>
        <end position="657"/>
    </location>
</feature>
<dbReference type="KEGG" id="phe:Phep_0760"/>
<gene>
    <name evidence="4" type="ordered locus">Phep_0760</name>
</gene>
<reference evidence="4 5" key="1">
    <citation type="journal article" date="2009" name="Stand. Genomic Sci.">
        <title>Complete genome sequence of Pedobacter heparinus type strain (HIM 762-3).</title>
        <authorList>
            <person name="Han C."/>
            <person name="Spring S."/>
            <person name="Lapidus A."/>
            <person name="Del Rio T.G."/>
            <person name="Tice H."/>
            <person name="Copeland A."/>
            <person name="Cheng J.F."/>
            <person name="Lucas S."/>
            <person name="Chen F."/>
            <person name="Nolan M."/>
            <person name="Bruce D."/>
            <person name="Goodwin L."/>
            <person name="Pitluck S."/>
            <person name="Ivanova N."/>
            <person name="Mavromatis K."/>
            <person name="Mikhailova N."/>
            <person name="Pati A."/>
            <person name="Chen A."/>
            <person name="Palaniappan K."/>
            <person name="Land M."/>
            <person name="Hauser L."/>
            <person name="Chang Y.J."/>
            <person name="Jeffries C.C."/>
            <person name="Saunders E."/>
            <person name="Chertkov O."/>
            <person name="Brettin T."/>
            <person name="Goker M."/>
            <person name="Rohde M."/>
            <person name="Bristow J."/>
            <person name="Eisen J.A."/>
            <person name="Markowitz V."/>
            <person name="Hugenholtz P."/>
            <person name="Kyrpides N.C."/>
            <person name="Klenk H.P."/>
            <person name="Detter J.C."/>
        </authorList>
    </citation>
    <scope>NUCLEOTIDE SEQUENCE [LARGE SCALE GENOMIC DNA]</scope>
    <source>
        <strain evidence="5">ATCC 13125 / DSM 2366 / CIP 104194 / JCM 7457 / NBRC 12017 / NCIMB 9290 / NRRL B-14731 / HIM 762-3</strain>
    </source>
</reference>
<evidence type="ECO:0000313" key="5">
    <source>
        <dbReference type="Proteomes" id="UP000000852"/>
    </source>
</evidence>
<dbReference type="eggNOG" id="COG3250">
    <property type="taxonomic scope" value="Bacteria"/>
</dbReference>
<dbReference type="PANTHER" id="PTHR22901">
    <property type="entry name" value="SIALATE O-ACETYLESTERASE"/>
    <property type="match status" value="1"/>
</dbReference>
<dbReference type="InterPro" id="IPR036514">
    <property type="entry name" value="SGNH_hydro_sf"/>
</dbReference>
<dbReference type="EMBL" id="CP001681">
    <property type="protein sequence ID" value="ACU02982.1"/>
    <property type="molecule type" value="Genomic_DNA"/>
</dbReference>
<dbReference type="RefSeq" id="WP_012780928.1">
    <property type="nucleotide sequence ID" value="NC_013061.1"/>
</dbReference>
<dbReference type="OrthoDB" id="9816001at2"/>
<organism evidence="4 5">
    <name type="scientific">Pedobacter heparinus (strain ATCC 13125 / DSM 2366 / CIP 104194 / JCM 7457 / NBRC 12017 / NCIMB 9290 / NRRL B-14731 / HIM 762-3)</name>
    <dbReference type="NCBI Taxonomy" id="485917"/>
    <lineage>
        <taxon>Bacteria</taxon>
        <taxon>Pseudomonadati</taxon>
        <taxon>Bacteroidota</taxon>
        <taxon>Sphingobacteriia</taxon>
        <taxon>Sphingobacteriales</taxon>
        <taxon>Sphingobacteriaceae</taxon>
        <taxon>Pedobacter</taxon>
    </lineage>
</organism>
<protein>
    <recommendedName>
        <fullName evidence="3">Sialate O-acetylesterase domain-containing protein</fullName>
    </recommendedName>
</protein>
<dbReference type="Proteomes" id="UP000000852">
    <property type="component" value="Chromosome"/>
</dbReference>
<evidence type="ECO:0000259" key="3">
    <source>
        <dbReference type="Pfam" id="PF03629"/>
    </source>
</evidence>
<dbReference type="AlphaFoldDB" id="C6Y1K6"/>
<dbReference type="SUPFAM" id="SSF49785">
    <property type="entry name" value="Galactose-binding domain-like"/>
    <property type="match status" value="1"/>
</dbReference>
<sequence length="657" mass="73384">MAAFRKVFLLILMGSMAATAHAGLKLAQLFQSNMVLQRDKPVPIWGFAAAGEKITLRFKALNYTAITGKDGSWNIKLPAQAAGGPYEILIKGKSKSITLKNVLFGDVWICGGQSNMQYTLNQIGYTPKDTVAANNPNLRLFTASIDMDYVPKKDLAGGNWTSASAASIHNFSATAYFFGLALADSLHVPIGLLSINLGATSIETWMSAAALSPFPQFKPYADAYLAPAKSFKEITTAFEKMKPEWEQKYYWKGKGMEEKWYLPETDISTWKTIEVPSWWEDQELPGFDGAVWFRKSFDLPKDFKAEHFLLQLNQIDDYDMVWINGVKVGEGFGNQNWRNYQVPAHMLKPTDNVIVIRVFDIGGKGGMYSGAIWGNPILLGKWSYQQDLKIDAATFPKPHVVNVSPFSTPAVLYNGNIAPVTQMAIKGFIWYQGESNAGRAVEYRQLFPAMIRDWRKQFKQGDVPFIFAQLANYMAEKPEPGESDWAELREAQAKALALPNTGMAVLIDIGEAGDIHPKNKMDVGRRLALEALHTAYHKNIISKGPTYAGMEIKGDSIVVHYAKGTDQLYSKHEYIEGFAIADSSNKFHWAKAFIRNNSVIVYWDGIKKPVSVRYAWSDNPGELNLYNSSGLPAAPFRTDQLPAKTAHKLFSEDPWVF</sequence>
<dbReference type="Gene3D" id="3.40.50.1110">
    <property type="entry name" value="SGNH hydrolase"/>
    <property type="match status" value="2"/>
</dbReference>
<evidence type="ECO:0000313" key="4">
    <source>
        <dbReference type="EMBL" id="ACU02982.1"/>
    </source>
</evidence>
<evidence type="ECO:0000256" key="1">
    <source>
        <dbReference type="ARBA" id="ARBA00022801"/>
    </source>
</evidence>
<name>C6Y1K6_PEDHD</name>
<dbReference type="Pfam" id="PF03629">
    <property type="entry name" value="SASA"/>
    <property type="match status" value="1"/>
</dbReference>
<dbReference type="HOGENOM" id="CLU_015150_2_0_10"/>
<dbReference type="GO" id="GO:0004553">
    <property type="term" value="F:hydrolase activity, hydrolyzing O-glycosyl compounds"/>
    <property type="evidence" value="ECO:0007669"/>
    <property type="project" value="InterPro"/>
</dbReference>
<dbReference type="PANTHER" id="PTHR22901:SF0">
    <property type="entry name" value="SIALATE O-ACETYLESTERASE"/>
    <property type="match status" value="1"/>
</dbReference>
<dbReference type="Gene3D" id="2.60.120.260">
    <property type="entry name" value="Galactose-binding domain-like"/>
    <property type="match status" value="1"/>
</dbReference>
<dbReference type="InterPro" id="IPR005181">
    <property type="entry name" value="SASA"/>
</dbReference>
<dbReference type="GO" id="GO:0005975">
    <property type="term" value="P:carbohydrate metabolic process"/>
    <property type="evidence" value="ECO:0007669"/>
    <property type="project" value="InterPro"/>
</dbReference>
<dbReference type="InterPro" id="IPR008979">
    <property type="entry name" value="Galactose-bd-like_sf"/>
</dbReference>
<keyword evidence="2" id="KW-0732">Signal</keyword>
<feature type="signal peptide" evidence="2">
    <location>
        <begin position="1"/>
        <end position="22"/>
    </location>
</feature>
<dbReference type="InterPro" id="IPR039329">
    <property type="entry name" value="SIAE"/>
</dbReference>
<dbReference type="STRING" id="485917.Phep_0760"/>